<evidence type="ECO:0000256" key="1">
    <source>
        <dbReference type="SAM" id="Phobius"/>
    </source>
</evidence>
<feature type="transmembrane region" description="Helical" evidence="1">
    <location>
        <begin position="120"/>
        <end position="139"/>
    </location>
</feature>
<keyword evidence="1" id="KW-0472">Membrane</keyword>
<dbReference type="Pfam" id="PF10002">
    <property type="entry name" value="DUF2243"/>
    <property type="match status" value="1"/>
</dbReference>
<keyword evidence="1" id="KW-0812">Transmembrane</keyword>
<feature type="transmembrane region" description="Helical" evidence="1">
    <location>
        <begin position="81"/>
        <end position="100"/>
    </location>
</feature>
<comment type="caution">
    <text evidence="2">The sequence shown here is derived from an EMBL/GenBank/DDBJ whole genome shotgun (WGS) entry which is preliminary data.</text>
</comment>
<keyword evidence="3" id="KW-1185">Reference proteome</keyword>
<reference evidence="2 3" key="1">
    <citation type="submission" date="2024-09" db="EMBL/GenBank/DDBJ databases">
        <authorList>
            <person name="Sun Q."/>
            <person name="Mori K."/>
        </authorList>
    </citation>
    <scope>NUCLEOTIDE SEQUENCE [LARGE SCALE GENOMIC DNA]</scope>
    <source>
        <strain evidence="2 3">KCTC 23076</strain>
    </source>
</reference>
<protein>
    <submittedName>
        <fullName evidence="2">DUF2243 domain-containing protein</fullName>
    </submittedName>
</protein>
<name>A0ABV6RID7_9GAMM</name>
<organism evidence="2 3">
    <name type="scientific">Lysobacter korlensis</name>
    <dbReference type="NCBI Taxonomy" id="553636"/>
    <lineage>
        <taxon>Bacteria</taxon>
        <taxon>Pseudomonadati</taxon>
        <taxon>Pseudomonadota</taxon>
        <taxon>Gammaproteobacteria</taxon>
        <taxon>Lysobacterales</taxon>
        <taxon>Lysobacteraceae</taxon>
        <taxon>Lysobacter</taxon>
    </lineage>
</organism>
<proteinExistence type="predicted"/>
<dbReference type="RefSeq" id="WP_386664561.1">
    <property type="nucleotide sequence ID" value="NZ_JBHLTG010000001.1"/>
</dbReference>
<evidence type="ECO:0000313" key="2">
    <source>
        <dbReference type="EMBL" id="MFC0676750.1"/>
    </source>
</evidence>
<keyword evidence="1" id="KW-1133">Transmembrane helix</keyword>
<feature type="transmembrane region" description="Helical" evidence="1">
    <location>
        <begin position="52"/>
        <end position="69"/>
    </location>
</feature>
<accession>A0ABV6RID7</accession>
<gene>
    <name evidence="2" type="ORF">ACFFGH_02635</name>
</gene>
<dbReference type="EMBL" id="JBHLTG010000001">
    <property type="protein sequence ID" value="MFC0676750.1"/>
    <property type="molecule type" value="Genomic_DNA"/>
</dbReference>
<dbReference type="Proteomes" id="UP001589896">
    <property type="component" value="Unassembled WGS sequence"/>
</dbReference>
<dbReference type="InterPro" id="IPR018719">
    <property type="entry name" value="DUF2243_membrane"/>
</dbReference>
<feature type="transmembrane region" description="Helical" evidence="1">
    <location>
        <begin position="12"/>
        <end position="32"/>
    </location>
</feature>
<sequence length="149" mass="16752">MSDHRARLFRATLVIGIGLMAAVDEIIFHQLLAWHHFYDRSTPTVALFTDGLLHAAELVAVVSGFFLYADVRRDGPIDRRAAWSGLLIGAGGFQLFDGLIDHKVLRVHQVRYGVDNLLMYDLAWNAAGVALLLIGLWLWRGRDRTARTQ</sequence>
<evidence type="ECO:0000313" key="3">
    <source>
        <dbReference type="Proteomes" id="UP001589896"/>
    </source>
</evidence>